<evidence type="ECO:0000313" key="2">
    <source>
        <dbReference type="Proteomes" id="UP000053257"/>
    </source>
</evidence>
<dbReference type="HOGENOM" id="CLU_1525719_0_0_1"/>
<evidence type="ECO:0000313" key="1">
    <source>
        <dbReference type="EMBL" id="KIP12314.1"/>
    </source>
</evidence>
<accession>A0A0C3P340</accession>
<reference evidence="1 2" key="1">
    <citation type="journal article" date="2014" name="PLoS Genet.">
        <title>Analysis of the Phlebiopsis gigantea genome, transcriptome and secretome provides insight into its pioneer colonization strategies of wood.</title>
        <authorList>
            <person name="Hori C."/>
            <person name="Ishida T."/>
            <person name="Igarashi K."/>
            <person name="Samejima M."/>
            <person name="Suzuki H."/>
            <person name="Master E."/>
            <person name="Ferreira P."/>
            <person name="Ruiz-Duenas F.J."/>
            <person name="Held B."/>
            <person name="Canessa P."/>
            <person name="Larrondo L.F."/>
            <person name="Schmoll M."/>
            <person name="Druzhinina I.S."/>
            <person name="Kubicek C.P."/>
            <person name="Gaskell J.A."/>
            <person name="Kersten P."/>
            <person name="St John F."/>
            <person name="Glasner J."/>
            <person name="Sabat G."/>
            <person name="Splinter BonDurant S."/>
            <person name="Syed K."/>
            <person name="Yadav J."/>
            <person name="Mgbeahuruike A.C."/>
            <person name="Kovalchuk A."/>
            <person name="Asiegbu F.O."/>
            <person name="Lackner G."/>
            <person name="Hoffmeister D."/>
            <person name="Rencoret J."/>
            <person name="Gutierrez A."/>
            <person name="Sun H."/>
            <person name="Lindquist E."/>
            <person name="Barry K."/>
            <person name="Riley R."/>
            <person name="Grigoriev I.V."/>
            <person name="Henrissat B."/>
            <person name="Kues U."/>
            <person name="Berka R.M."/>
            <person name="Martinez A.T."/>
            <person name="Covert S.F."/>
            <person name="Blanchette R.A."/>
            <person name="Cullen D."/>
        </authorList>
    </citation>
    <scope>NUCLEOTIDE SEQUENCE [LARGE SCALE GENOMIC DNA]</scope>
    <source>
        <strain evidence="1 2">11061_1 CR5-6</strain>
    </source>
</reference>
<protein>
    <recommendedName>
        <fullName evidence="3">SEC63 domain-containing protein</fullName>
    </recommendedName>
</protein>
<dbReference type="Proteomes" id="UP000053257">
    <property type="component" value="Unassembled WGS sequence"/>
</dbReference>
<proteinExistence type="predicted"/>
<evidence type="ECO:0008006" key="3">
    <source>
        <dbReference type="Google" id="ProtNLM"/>
    </source>
</evidence>
<name>A0A0C3P340_PHLG1</name>
<dbReference type="EMBL" id="KN840440">
    <property type="protein sequence ID" value="KIP12314.1"/>
    <property type="molecule type" value="Genomic_DNA"/>
</dbReference>
<keyword evidence="2" id="KW-1185">Reference proteome</keyword>
<dbReference type="STRING" id="745531.A0A0C3P340"/>
<sequence>MQHGITSLQEFRKQDPMRLEMLLNRRPPFGHQVLAIVNQFPQYYIEVEEIGTTHSDGSSPVEVELAVTCGLLDDSDTGAGLPKKSKSKYKDMTQILTVSSDLDYVDFRRTPTKGLKTPKTFVITAQLTKPSQSVLVQVSSETIAGITITQSYKPNIPSTAYPTVITRPQNAQVDSL</sequence>
<dbReference type="AlphaFoldDB" id="A0A0C3P340"/>
<organism evidence="1 2">
    <name type="scientific">Phlebiopsis gigantea (strain 11061_1 CR5-6)</name>
    <name type="common">White-rot fungus</name>
    <name type="synonym">Peniophora gigantea</name>
    <dbReference type="NCBI Taxonomy" id="745531"/>
    <lineage>
        <taxon>Eukaryota</taxon>
        <taxon>Fungi</taxon>
        <taxon>Dikarya</taxon>
        <taxon>Basidiomycota</taxon>
        <taxon>Agaricomycotina</taxon>
        <taxon>Agaricomycetes</taxon>
        <taxon>Polyporales</taxon>
        <taxon>Phanerochaetaceae</taxon>
        <taxon>Phlebiopsis</taxon>
    </lineage>
</organism>
<gene>
    <name evidence="1" type="ORF">PHLGIDRAFT_330071</name>
</gene>
<dbReference type="OrthoDB" id="5575at2759"/>